<evidence type="ECO:0000313" key="3">
    <source>
        <dbReference type="Proteomes" id="UP001365781"/>
    </source>
</evidence>
<feature type="region of interest" description="Disordered" evidence="1">
    <location>
        <begin position="52"/>
        <end position="73"/>
    </location>
</feature>
<proteinExistence type="predicted"/>
<name>A0ABU8GCM1_9ACTN</name>
<comment type="caution">
    <text evidence="2">The sequence shown here is derived from an EMBL/GenBank/DDBJ whole genome shotgun (WGS) entry which is preliminary data.</text>
</comment>
<organism evidence="2 3">
    <name type="scientific">Streptomyces brasiliscabiei</name>
    <dbReference type="NCBI Taxonomy" id="2736302"/>
    <lineage>
        <taxon>Bacteria</taxon>
        <taxon>Bacillati</taxon>
        <taxon>Actinomycetota</taxon>
        <taxon>Actinomycetes</taxon>
        <taxon>Kitasatosporales</taxon>
        <taxon>Streptomycetaceae</taxon>
        <taxon>Streptomyces</taxon>
    </lineage>
</organism>
<sequence>MVATPISASTRYIPPGTRQYYFVPSIAAKSAPLRAELDAGTDLTGEVAEVSGFQTTSESTDTPDLGSRFTSKIPGRITADDSSITLYASEDSQDVRQLLPRDTAGFVVQFPEGDVAGRTMDVFPVKVSSAPKETSIEDPGKIMVQFTVTSEPAENLTVPA</sequence>
<reference evidence="2 3" key="1">
    <citation type="submission" date="2024-03" db="EMBL/GenBank/DDBJ databases">
        <title>First Report of Pectobacterium brasiliscabiei causing potato scab in china.</title>
        <authorList>
            <person name="Handique U."/>
        </authorList>
    </citation>
    <scope>NUCLEOTIDE SEQUENCE [LARGE SCALE GENOMIC DNA]</scope>
    <source>
        <strain evidence="2 3">ZRIMU1503</strain>
    </source>
</reference>
<dbReference type="EMBL" id="JBBAYM010000007">
    <property type="protein sequence ID" value="MEI5609940.1"/>
    <property type="molecule type" value="Genomic_DNA"/>
</dbReference>
<feature type="compositionally biased region" description="Polar residues" evidence="1">
    <location>
        <begin position="52"/>
        <end position="62"/>
    </location>
</feature>
<gene>
    <name evidence="2" type="ORF">WB403_12250</name>
</gene>
<dbReference type="Proteomes" id="UP001365781">
    <property type="component" value="Unassembled WGS sequence"/>
</dbReference>
<dbReference type="RefSeq" id="WP_336558233.1">
    <property type="nucleotide sequence ID" value="NZ_JBBAYL010000004.1"/>
</dbReference>
<keyword evidence="3" id="KW-1185">Reference proteome</keyword>
<accession>A0ABU8GCM1</accession>
<evidence type="ECO:0000256" key="1">
    <source>
        <dbReference type="SAM" id="MobiDB-lite"/>
    </source>
</evidence>
<protein>
    <recommendedName>
        <fullName evidence="4">Major tail protein</fullName>
    </recommendedName>
</protein>
<evidence type="ECO:0008006" key="4">
    <source>
        <dbReference type="Google" id="ProtNLM"/>
    </source>
</evidence>
<dbReference type="Pfam" id="PF25595">
    <property type="entry name" value="Phage_TTP_16"/>
    <property type="match status" value="1"/>
</dbReference>
<evidence type="ECO:0000313" key="2">
    <source>
        <dbReference type="EMBL" id="MEI5609940.1"/>
    </source>
</evidence>
<dbReference type="InterPro" id="IPR058009">
    <property type="entry name" value="TTP_Phage_16"/>
</dbReference>
<dbReference type="Gene3D" id="4.10.410.40">
    <property type="match status" value="1"/>
</dbReference>